<sequence>MLFRVSVFVLVGLCACAPSSSVLDWGGAAPVVGHEGLTRISQAPYRYRGATYWTLANGCTYSPGPEYGLGWRWFLVANPLRPRGADKALGQGRCQIVFNATD</sequence>
<evidence type="ECO:0008006" key="4">
    <source>
        <dbReference type="Google" id="ProtNLM"/>
    </source>
</evidence>
<organism evidence="2 3">
    <name type="scientific">Tritonibacter horizontis</name>
    <dbReference type="NCBI Taxonomy" id="1768241"/>
    <lineage>
        <taxon>Bacteria</taxon>
        <taxon>Pseudomonadati</taxon>
        <taxon>Pseudomonadota</taxon>
        <taxon>Alphaproteobacteria</taxon>
        <taxon>Rhodobacterales</taxon>
        <taxon>Paracoccaceae</taxon>
        <taxon>Tritonibacter</taxon>
    </lineage>
</organism>
<dbReference type="AlphaFoldDB" id="A0A132BUY8"/>
<evidence type="ECO:0000313" key="3">
    <source>
        <dbReference type="Proteomes" id="UP000068382"/>
    </source>
</evidence>
<evidence type="ECO:0000256" key="1">
    <source>
        <dbReference type="SAM" id="SignalP"/>
    </source>
</evidence>
<keyword evidence="3" id="KW-1185">Reference proteome</keyword>
<dbReference type="PROSITE" id="PS51257">
    <property type="entry name" value="PROKAR_LIPOPROTEIN"/>
    <property type="match status" value="1"/>
</dbReference>
<gene>
    <name evidence="2" type="ORF">TRIHO_30150</name>
</gene>
<proteinExistence type="predicted"/>
<reference evidence="2 3" key="1">
    <citation type="submission" date="2015-12" db="EMBL/GenBank/DDBJ databases">
        <title>Genome sequence of the marine Rhodobacteraceae strain O3.65, Candidatus Tritonibacter horizontis.</title>
        <authorList>
            <person name="Poehlein A."/>
            <person name="Giebel H.A."/>
            <person name="Voget S."/>
            <person name="Brinkhoff T."/>
        </authorList>
    </citation>
    <scope>NUCLEOTIDE SEQUENCE [LARGE SCALE GENOMIC DNA]</scope>
    <source>
        <strain evidence="2 3">O3.65</strain>
    </source>
</reference>
<dbReference type="OrthoDB" id="7875167at2"/>
<protein>
    <recommendedName>
        <fullName evidence="4">Lipoprotein</fullName>
    </recommendedName>
</protein>
<feature type="signal peptide" evidence="1">
    <location>
        <begin position="1"/>
        <end position="24"/>
    </location>
</feature>
<feature type="chain" id="PRO_5007288544" description="Lipoprotein" evidence="1">
    <location>
        <begin position="25"/>
        <end position="102"/>
    </location>
</feature>
<name>A0A132BUY8_9RHOB</name>
<keyword evidence="1" id="KW-0732">Signal</keyword>
<dbReference type="RefSeq" id="WP_106406196.1">
    <property type="nucleotide sequence ID" value="NZ_LPUY01000078.1"/>
</dbReference>
<dbReference type="EMBL" id="LPUY01000078">
    <property type="protein sequence ID" value="KUP92191.1"/>
    <property type="molecule type" value="Genomic_DNA"/>
</dbReference>
<evidence type="ECO:0000313" key="2">
    <source>
        <dbReference type="EMBL" id="KUP92191.1"/>
    </source>
</evidence>
<dbReference type="Proteomes" id="UP000068382">
    <property type="component" value="Unassembled WGS sequence"/>
</dbReference>
<accession>A0A132BUY8</accession>
<comment type="caution">
    <text evidence="2">The sequence shown here is derived from an EMBL/GenBank/DDBJ whole genome shotgun (WGS) entry which is preliminary data.</text>
</comment>